<keyword evidence="3" id="KW-1185">Reference proteome</keyword>
<dbReference type="Pfam" id="PF13369">
    <property type="entry name" value="Transglut_core2"/>
    <property type="match status" value="1"/>
</dbReference>
<organism evidence="2 3">
    <name type="scientific">Paspalum notatum var. saurae</name>
    <dbReference type="NCBI Taxonomy" id="547442"/>
    <lineage>
        <taxon>Eukaryota</taxon>
        <taxon>Viridiplantae</taxon>
        <taxon>Streptophyta</taxon>
        <taxon>Embryophyta</taxon>
        <taxon>Tracheophyta</taxon>
        <taxon>Spermatophyta</taxon>
        <taxon>Magnoliopsida</taxon>
        <taxon>Liliopsida</taxon>
        <taxon>Poales</taxon>
        <taxon>Poaceae</taxon>
        <taxon>PACMAD clade</taxon>
        <taxon>Panicoideae</taxon>
        <taxon>Andropogonodae</taxon>
        <taxon>Paspaleae</taxon>
        <taxon>Paspalinae</taxon>
        <taxon>Paspalum</taxon>
    </lineage>
</organism>
<dbReference type="InterPro" id="IPR032698">
    <property type="entry name" value="SirB1_N"/>
</dbReference>
<accession>A0AAQ3THJ7</accession>
<reference evidence="2 3" key="1">
    <citation type="submission" date="2024-02" db="EMBL/GenBank/DDBJ databases">
        <title>High-quality chromosome-scale genome assembly of Pensacola bahiagrass (Paspalum notatum Flugge var. saurae).</title>
        <authorList>
            <person name="Vega J.M."/>
            <person name="Podio M."/>
            <person name="Orjuela J."/>
            <person name="Siena L.A."/>
            <person name="Pessino S.C."/>
            <person name="Combes M.C."/>
            <person name="Mariac C."/>
            <person name="Albertini E."/>
            <person name="Pupilli F."/>
            <person name="Ortiz J.P.A."/>
            <person name="Leblanc O."/>
        </authorList>
    </citation>
    <scope>NUCLEOTIDE SEQUENCE [LARGE SCALE GENOMIC DNA]</scope>
    <source>
        <strain evidence="2">R1</strain>
        <tissue evidence="2">Leaf</tissue>
    </source>
</reference>
<feature type="domain" description="Protein SirB1 N-terminal" evidence="1">
    <location>
        <begin position="148"/>
        <end position="208"/>
    </location>
</feature>
<sequence>MSCAAVWSPPSPALGRRPGHCGMRRSCASVRPRAAAEELEGGAAAGEAPGPPRLVLHDSLDAAGMSTAHARAAREGFVEQVGRLTGVTAGSSIAVSRGADLGRAALCVAAEDDSLVSHSSVPLPVDAFIARLDDLSSGFCAGGNFPPSGAPPAVFLDYLDRYLYVHKGFRRAKRVSDVRAMYLHSVLTCRCGTDLMLALIYSEILKKVRAYGLLDFDAEIFFPNDLNSLPRGYDKQKTKLGDEPHIMTSQSLLVEILRTLKGTFWPFQSDRSSSLFLNAVSSNHHGLGTLGDNQGRSHGNISAIEMAAAKAAHHRLMRGVWTNVRFGDMRRALAACERLILLHHDPHDLRDYAALLYHCGYYEDCLYYLSSYQTAMQAEKSPSTLLEILEDEAVNTLKARVKLILAEDGWSSRRPAASYWTKISEPW</sequence>
<name>A0AAQ3THJ7_PASNO</name>
<protein>
    <recommendedName>
        <fullName evidence="1">Protein SirB1 N-terminal domain-containing protein</fullName>
    </recommendedName>
</protein>
<dbReference type="EMBL" id="CP144748">
    <property type="protein sequence ID" value="WVZ71642.1"/>
    <property type="molecule type" value="Genomic_DNA"/>
</dbReference>
<proteinExistence type="predicted"/>
<dbReference type="PANTHER" id="PTHR31350">
    <property type="entry name" value="SI:DKEY-261L7.2"/>
    <property type="match status" value="1"/>
</dbReference>
<evidence type="ECO:0000313" key="3">
    <source>
        <dbReference type="Proteomes" id="UP001341281"/>
    </source>
</evidence>
<evidence type="ECO:0000313" key="2">
    <source>
        <dbReference type="EMBL" id="WVZ71642.1"/>
    </source>
</evidence>
<dbReference type="PANTHER" id="PTHR31350:SF29">
    <property type="entry name" value="PROTEIN SIRB1 N-TERMINAL DOMAIN-CONTAINING PROTEIN"/>
    <property type="match status" value="1"/>
</dbReference>
<dbReference type="Proteomes" id="UP001341281">
    <property type="component" value="Chromosome 04"/>
</dbReference>
<gene>
    <name evidence="2" type="ORF">U9M48_020209</name>
</gene>
<dbReference type="AlphaFoldDB" id="A0AAQ3THJ7"/>
<evidence type="ECO:0000259" key="1">
    <source>
        <dbReference type="Pfam" id="PF13369"/>
    </source>
</evidence>